<comment type="caution">
    <text evidence="1">The sequence shown here is derived from an EMBL/GenBank/DDBJ whole genome shotgun (WGS) entry which is preliminary data.</text>
</comment>
<evidence type="ECO:0000313" key="2">
    <source>
        <dbReference type="Proteomes" id="UP000324897"/>
    </source>
</evidence>
<gene>
    <name evidence="1" type="ORF">EJB05_25673</name>
</gene>
<dbReference type="EMBL" id="RWGY01000013">
    <property type="protein sequence ID" value="TVU23317.1"/>
    <property type="molecule type" value="Genomic_DNA"/>
</dbReference>
<reference evidence="1 2" key="1">
    <citation type="journal article" date="2019" name="Sci. Rep.">
        <title>A high-quality genome of Eragrostis curvula grass provides insights into Poaceae evolution and supports new strategies to enhance forage quality.</title>
        <authorList>
            <person name="Carballo J."/>
            <person name="Santos B.A.C.M."/>
            <person name="Zappacosta D."/>
            <person name="Garbus I."/>
            <person name="Selva J.P."/>
            <person name="Gallo C.A."/>
            <person name="Diaz A."/>
            <person name="Albertini E."/>
            <person name="Caccamo M."/>
            <person name="Echenique V."/>
        </authorList>
    </citation>
    <scope>NUCLEOTIDE SEQUENCE [LARGE SCALE GENOMIC DNA]</scope>
    <source>
        <strain evidence="2">cv. Victoria</strain>
        <tissue evidence="1">Leaf</tissue>
    </source>
</reference>
<dbReference type="Gramene" id="TVU23317">
    <property type="protein sequence ID" value="TVU23317"/>
    <property type="gene ID" value="EJB05_25673"/>
</dbReference>
<evidence type="ECO:0000313" key="1">
    <source>
        <dbReference type="EMBL" id="TVU23317.1"/>
    </source>
</evidence>
<organism evidence="1 2">
    <name type="scientific">Eragrostis curvula</name>
    <name type="common">weeping love grass</name>
    <dbReference type="NCBI Taxonomy" id="38414"/>
    <lineage>
        <taxon>Eukaryota</taxon>
        <taxon>Viridiplantae</taxon>
        <taxon>Streptophyta</taxon>
        <taxon>Embryophyta</taxon>
        <taxon>Tracheophyta</taxon>
        <taxon>Spermatophyta</taxon>
        <taxon>Magnoliopsida</taxon>
        <taxon>Liliopsida</taxon>
        <taxon>Poales</taxon>
        <taxon>Poaceae</taxon>
        <taxon>PACMAD clade</taxon>
        <taxon>Chloridoideae</taxon>
        <taxon>Eragrostideae</taxon>
        <taxon>Eragrostidinae</taxon>
        <taxon>Eragrostis</taxon>
    </lineage>
</organism>
<name>A0A5J9UJ55_9POAL</name>
<sequence>MAVGHSPEARGKRREQCCCSGGRSEAVAGKAEQSKRRNRAGYRKTEWKRSRAETESFSWLGPFLGGNSKSEPKLHLLSAPNSFACEKTELRAPG</sequence>
<dbReference type="Proteomes" id="UP000324897">
    <property type="component" value="Chromosome 2"/>
</dbReference>
<proteinExistence type="predicted"/>
<dbReference type="AlphaFoldDB" id="A0A5J9UJ55"/>
<keyword evidence="2" id="KW-1185">Reference proteome</keyword>
<accession>A0A5J9UJ55</accession>
<feature type="non-terminal residue" evidence="1">
    <location>
        <position position="1"/>
    </location>
</feature>
<protein>
    <submittedName>
        <fullName evidence="1">Uncharacterized protein</fullName>
    </submittedName>
</protein>